<dbReference type="InterPro" id="IPR011044">
    <property type="entry name" value="Quino_amine_DH_bsu"/>
</dbReference>
<keyword evidence="3" id="KW-1185">Reference proteome</keyword>
<name>A0A0L8V7P2_9BACT</name>
<dbReference type="OrthoDB" id="1113138at2"/>
<reference evidence="3" key="1">
    <citation type="submission" date="2015-07" db="EMBL/GenBank/DDBJ databases">
        <title>Genome sequencing of Sunxiuqinia dokdonensis strain SK.</title>
        <authorList>
            <person name="Ahn S."/>
            <person name="Kim B.-C."/>
        </authorList>
    </citation>
    <scope>NUCLEOTIDE SEQUENCE [LARGE SCALE GENOMIC DNA]</scope>
    <source>
        <strain evidence="3">SK</strain>
    </source>
</reference>
<dbReference type="EMBL" id="LGIA01000161">
    <property type="protein sequence ID" value="KOH44471.1"/>
    <property type="molecule type" value="Genomic_DNA"/>
</dbReference>
<dbReference type="InterPro" id="IPR013783">
    <property type="entry name" value="Ig-like_fold"/>
</dbReference>
<gene>
    <name evidence="2" type="ORF">NC99_27010</name>
</gene>
<feature type="domain" description="BACON" evidence="1">
    <location>
        <begin position="243"/>
        <end position="314"/>
    </location>
</feature>
<evidence type="ECO:0000259" key="1">
    <source>
        <dbReference type="Pfam" id="PF19190"/>
    </source>
</evidence>
<organism evidence="2 3">
    <name type="scientific">Sunxiuqinia dokdonensis</name>
    <dbReference type="NCBI Taxonomy" id="1409788"/>
    <lineage>
        <taxon>Bacteria</taxon>
        <taxon>Pseudomonadati</taxon>
        <taxon>Bacteroidota</taxon>
        <taxon>Bacteroidia</taxon>
        <taxon>Marinilabiliales</taxon>
        <taxon>Prolixibacteraceae</taxon>
        <taxon>Sunxiuqinia</taxon>
    </lineage>
</organism>
<dbReference type="Gene3D" id="2.130.10.10">
    <property type="entry name" value="YVTN repeat-like/Quinoprotein amine dehydrogenase"/>
    <property type="match status" value="1"/>
</dbReference>
<comment type="caution">
    <text evidence="2">The sequence shown here is derived from an EMBL/GenBank/DDBJ whole genome shotgun (WGS) entry which is preliminary data.</text>
</comment>
<dbReference type="InterPro" id="IPR015943">
    <property type="entry name" value="WD40/YVTN_repeat-like_dom_sf"/>
</dbReference>
<dbReference type="InterPro" id="IPR024361">
    <property type="entry name" value="BACON"/>
</dbReference>
<evidence type="ECO:0000313" key="3">
    <source>
        <dbReference type="Proteomes" id="UP000036958"/>
    </source>
</evidence>
<accession>A0A0L8V7P2</accession>
<dbReference type="Gene3D" id="2.60.40.10">
    <property type="entry name" value="Immunoglobulins"/>
    <property type="match status" value="1"/>
</dbReference>
<evidence type="ECO:0000313" key="2">
    <source>
        <dbReference type="EMBL" id="KOH44471.1"/>
    </source>
</evidence>
<dbReference type="AlphaFoldDB" id="A0A0L8V7P2"/>
<protein>
    <recommendedName>
        <fullName evidence="1">BACON domain-containing protein</fullName>
    </recommendedName>
</protein>
<dbReference type="Proteomes" id="UP000036958">
    <property type="component" value="Unassembled WGS sequence"/>
</dbReference>
<sequence length="657" mass="73079">MKRILKNSIILATAILFFSCSDDFVNERLDLSGVAASAIIISPDWDTDDYQFECEGVGSAGFRIDSKPDWLSTDSHSGNFSSDVASIRCRANTVAGFSKTGIYVDQVLITASEKQYAVPVYYITEGNPSAEINRTFEIDYNHYYSQMEISNSGDGILLWDIVDMPEWLSVDMSQFNLMSVVLGQGAAATIPFVLDAGKAAQSSLTGTITLLTNDKNNPQIDIAVSANLGTPRLTVYSYYLPVDFGPTASDKSLSINNSGNGILTWKFEGLPDWLKVSPENGISYGYSDYEIMLTCDRSKLAPGLNSATIYVKSNDPTQPSYPISVFARAPGDNANVRELEGNLVDATFDQSTNTLYYVTSQPNQLVTYDVTSKAVLHEIALDKAPTCLAVSEDFTKAAVGHGGMISAINLNDYSVERTFEYGYTIYDMEWAKDDWFCYTKAGTYMNNLLWINISSSETAESDDNEMDEGTYLKKVPRQPYVIAARRHSSPSGITVFDLDTKLEKSYRHQSIGSYWFSADGQFMFESNGNVYRTNAVVAPSGWNVEYIAPIGQLQGSSAWSYENTFPWINHCDATHSIFGIKNQDYQTVSSLIYQFEDNDYTQVKTYMYDNLYQPDAQTPAYEVEARYVFSNGSGTELSVLRKGKDNNNWSVEFISVE</sequence>
<dbReference type="SUPFAM" id="SSF50969">
    <property type="entry name" value="YVTN repeat-like/Quinoprotein amine dehydrogenase"/>
    <property type="match status" value="1"/>
</dbReference>
<dbReference type="PROSITE" id="PS51257">
    <property type="entry name" value="PROKAR_LIPOPROTEIN"/>
    <property type="match status" value="1"/>
</dbReference>
<proteinExistence type="predicted"/>
<dbReference type="Pfam" id="PF19190">
    <property type="entry name" value="BACON_2"/>
    <property type="match status" value="1"/>
</dbReference>
<dbReference type="RefSeq" id="WP_157624853.1">
    <property type="nucleotide sequence ID" value="NZ_LGIA01000161.1"/>
</dbReference>